<dbReference type="RefSeq" id="WP_134527594.1">
    <property type="nucleotide sequence ID" value="NZ_SOHN01000008.1"/>
</dbReference>
<sequence length="133" mass="14884">MTHYGRNHAQVLAYLRQLSTLTNEQWKAVRTEAIKTRQPRNQVWYGEVEVVDRMGRRAEWEAAHEAAVAAFNKAYPLTTIQGSWRNYRMEPAQGGAGDAARAIVIGDLITDKALETLTAPMRAAGVSFRAPSR</sequence>
<evidence type="ECO:0000313" key="2">
    <source>
        <dbReference type="Proteomes" id="UP000297626"/>
    </source>
</evidence>
<proteinExistence type="predicted"/>
<keyword evidence="2" id="KW-1185">Reference proteome</keyword>
<accession>A0A4R9BRY3</accession>
<comment type="caution">
    <text evidence="1">The sequence shown here is derived from an EMBL/GenBank/DDBJ whole genome shotgun (WGS) entry which is preliminary data.</text>
</comment>
<gene>
    <name evidence="1" type="ORF">E3T51_03535</name>
</gene>
<reference evidence="1 2" key="1">
    <citation type="submission" date="2019-03" db="EMBL/GenBank/DDBJ databases">
        <title>Genomics of glacier-inhabiting Cryobacterium strains.</title>
        <authorList>
            <person name="Liu Q."/>
            <person name="Xin Y.-H."/>
        </authorList>
    </citation>
    <scope>NUCLEOTIDE SEQUENCE [LARGE SCALE GENOMIC DNA]</scope>
    <source>
        <strain evidence="1 2">Sr54</strain>
    </source>
</reference>
<organism evidence="1 2">
    <name type="scientific">Cryobacterium serini</name>
    <dbReference type="NCBI Taxonomy" id="1259201"/>
    <lineage>
        <taxon>Bacteria</taxon>
        <taxon>Bacillati</taxon>
        <taxon>Actinomycetota</taxon>
        <taxon>Actinomycetes</taxon>
        <taxon>Micrococcales</taxon>
        <taxon>Microbacteriaceae</taxon>
        <taxon>Cryobacterium</taxon>
    </lineage>
</organism>
<dbReference type="EMBL" id="SOHN01000008">
    <property type="protein sequence ID" value="TFD89804.1"/>
    <property type="molecule type" value="Genomic_DNA"/>
</dbReference>
<dbReference type="Proteomes" id="UP000297626">
    <property type="component" value="Unassembled WGS sequence"/>
</dbReference>
<dbReference type="AlphaFoldDB" id="A0A4R9BRY3"/>
<name>A0A4R9BRY3_9MICO</name>
<protein>
    <submittedName>
        <fullName evidence="1">Uncharacterized protein</fullName>
    </submittedName>
</protein>
<evidence type="ECO:0000313" key="1">
    <source>
        <dbReference type="EMBL" id="TFD89804.1"/>
    </source>
</evidence>